<dbReference type="InterPro" id="IPR023561">
    <property type="entry name" value="Carbonic_anhydrase_a-class"/>
</dbReference>
<dbReference type="EMBL" id="LFIW01000219">
    <property type="protein sequence ID" value="KZL87566.1"/>
    <property type="molecule type" value="Genomic_DNA"/>
</dbReference>
<protein>
    <submittedName>
        <fullName evidence="3">Carbonic anhydrase</fullName>
    </submittedName>
</protein>
<dbReference type="GO" id="GO:0004089">
    <property type="term" value="F:carbonate dehydratase activity"/>
    <property type="evidence" value="ECO:0007669"/>
    <property type="project" value="InterPro"/>
</dbReference>
<dbReference type="SUPFAM" id="SSF51069">
    <property type="entry name" value="Carbonic anhydrase"/>
    <property type="match status" value="1"/>
</dbReference>
<dbReference type="PROSITE" id="PS51257">
    <property type="entry name" value="PROKAR_LIPOPROTEIN"/>
    <property type="match status" value="1"/>
</dbReference>
<dbReference type="Proteomes" id="UP000076584">
    <property type="component" value="Unassembled WGS sequence"/>
</dbReference>
<dbReference type="PANTHER" id="PTHR18952:SF274">
    <property type="entry name" value="ALPHA-CARBONIC ANHYDRASE DOMAIN-CONTAINING PROTEIN"/>
    <property type="match status" value="1"/>
</dbReference>
<keyword evidence="1" id="KW-0732">Signal</keyword>
<dbReference type="PANTHER" id="PTHR18952">
    <property type="entry name" value="CARBONIC ANHYDRASE"/>
    <property type="match status" value="1"/>
</dbReference>
<evidence type="ECO:0000256" key="1">
    <source>
        <dbReference type="SAM" id="SignalP"/>
    </source>
</evidence>
<dbReference type="GO" id="GO:0008270">
    <property type="term" value="F:zinc ion binding"/>
    <property type="evidence" value="ECO:0007669"/>
    <property type="project" value="InterPro"/>
</dbReference>
<feature type="domain" description="Alpha-carbonic anhydrase" evidence="2">
    <location>
        <begin position="54"/>
        <end position="284"/>
    </location>
</feature>
<evidence type="ECO:0000313" key="3">
    <source>
        <dbReference type="EMBL" id="KZL87566.1"/>
    </source>
</evidence>
<dbReference type="AlphaFoldDB" id="A0A161X1N2"/>
<name>A0A161X1N2_COLIC</name>
<sequence length="284" mass="31835">MTKRSSRFAFNTMIAQCFLGALLLAPLVFACAGHQNHYDLGDRKREATAPEPSSDWAYEASFNWGRINPNYTLCQTGTQQSPIALSLNNGLALNHIIRFTYPNQTTGNFYNWGYGPAFTVTHPEGVYTSNPSFTYDNATVYLKGWHIHAPADHSVNGDRSKAELHLVHVDAEGHEKAVLAIRLDPGNANNTFFNQLPPMIGFNDVGVQQQINVDHTPALNSVLLFNEFWTYQGSLTSPPCHEGIRWFVARQVMFTGVDQMRSILGASTYSARAEQEVWQHRINE</sequence>
<dbReference type="STRING" id="1573173.A0A161X1N2"/>
<feature type="signal peptide" evidence="1">
    <location>
        <begin position="1"/>
        <end position="30"/>
    </location>
</feature>
<reference evidence="3 4" key="1">
    <citation type="submission" date="2015-06" db="EMBL/GenBank/DDBJ databases">
        <title>Survival trade-offs in plant roots during colonization by closely related pathogenic and mutualistic fungi.</title>
        <authorList>
            <person name="Hacquard S."/>
            <person name="Kracher B."/>
            <person name="Hiruma K."/>
            <person name="Weinman A."/>
            <person name="Muench P."/>
            <person name="Garrido Oter R."/>
            <person name="Ver Loren van Themaat E."/>
            <person name="Dallerey J.-F."/>
            <person name="Damm U."/>
            <person name="Henrissat B."/>
            <person name="Lespinet O."/>
            <person name="Thon M."/>
            <person name="Kemen E."/>
            <person name="McHardy A.C."/>
            <person name="Schulze-Lefert P."/>
            <person name="O'Connell R.J."/>
        </authorList>
    </citation>
    <scope>NUCLEOTIDE SEQUENCE [LARGE SCALE GENOMIC DNA]</scope>
    <source>
        <strain evidence="3 4">MAFF 238704</strain>
    </source>
</reference>
<dbReference type="Gene3D" id="3.10.200.10">
    <property type="entry name" value="Alpha carbonic anhydrase"/>
    <property type="match status" value="1"/>
</dbReference>
<proteinExistence type="predicted"/>
<dbReference type="InterPro" id="IPR041891">
    <property type="entry name" value="Alpha_CA_prokaryot-like"/>
</dbReference>
<dbReference type="SMART" id="SM01057">
    <property type="entry name" value="Carb_anhydrase"/>
    <property type="match status" value="1"/>
</dbReference>
<organism evidence="3 4">
    <name type="scientific">Colletotrichum incanum</name>
    <name type="common">Soybean anthracnose fungus</name>
    <dbReference type="NCBI Taxonomy" id="1573173"/>
    <lineage>
        <taxon>Eukaryota</taxon>
        <taxon>Fungi</taxon>
        <taxon>Dikarya</taxon>
        <taxon>Ascomycota</taxon>
        <taxon>Pezizomycotina</taxon>
        <taxon>Sordariomycetes</taxon>
        <taxon>Hypocreomycetidae</taxon>
        <taxon>Glomerellales</taxon>
        <taxon>Glomerellaceae</taxon>
        <taxon>Colletotrichum</taxon>
        <taxon>Colletotrichum spaethianum species complex</taxon>
    </lineage>
</organism>
<dbReference type="CDD" id="cd03124">
    <property type="entry name" value="alpha_CA_prokaryotic_like"/>
    <property type="match status" value="1"/>
</dbReference>
<comment type="caution">
    <text evidence="3">The sequence shown here is derived from an EMBL/GenBank/DDBJ whole genome shotgun (WGS) entry which is preliminary data.</text>
</comment>
<gene>
    <name evidence="3" type="ORF">CI238_01489</name>
</gene>
<dbReference type="PROSITE" id="PS51144">
    <property type="entry name" value="ALPHA_CA_2"/>
    <property type="match status" value="1"/>
</dbReference>
<evidence type="ECO:0000313" key="4">
    <source>
        <dbReference type="Proteomes" id="UP000076584"/>
    </source>
</evidence>
<keyword evidence="4" id="KW-1185">Reference proteome</keyword>
<accession>A0A161X1N2</accession>
<feature type="chain" id="PRO_5007828831" evidence="1">
    <location>
        <begin position="31"/>
        <end position="284"/>
    </location>
</feature>
<dbReference type="InterPro" id="IPR036398">
    <property type="entry name" value="CA_dom_sf"/>
</dbReference>
<dbReference type="InterPro" id="IPR001148">
    <property type="entry name" value="CA_dom"/>
</dbReference>
<evidence type="ECO:0000259" key="2">
    <source>
        <dbReference type="PROSITE" id="PS51144"/>
    </source>
</evidence>
<dbReference type="Pfam" id="PF00194">
    <property type="entry name" value="Carb_anhydrase"/>
    <property type="match status" value="1"/>
</dbReference>